<protein>
    <submittedName>
        <fullName evidence="3">Flavin reductase</fullName>
    </submittedName>
</protein>
<feature type="domain" description="Flavin reductase like" evidence="2">
    <location>
        <begin position="36"/>
        <end position="183"/>
    </location>
</feature>
<dbReference type="GO" id="GO:0010181">
    <property type="term" value="F:FMN binding"/>
    <property type="evidence" value="ECO:0007669"/>
    <property type="project" value="InterPro"/>
</dbReference>
<comment type="caution">
    <text evidence="3">The sequence shown here is derived from an EMBL/GenBank/DDBJ whole genome shotgun (WGS) entry which is preliminary data.</text>
</comment>
<dbReference type="Proteomes" id="UP000589085">
    <property type="component" value="Unassembled WGS sequence"/>
</dbReference>
<accession>A0A7W4IH69</accession>
<dbReference type="GO" id="GO:0006208">
    <property type="term" value="P:pyrimidine nucleobase catabolic process"/>
    <property type="evidence" value="ECO:0007669"/>
    <property type="project" value="TreeGrafter"/>
</dbReference>
<organism evidence="3 4">
    <name type="scientific">Gluconacetobacter sacchari</name>
    <dbReference type="NCBI Taxonomy" id="92759"/>
    <lineage>
        <taxon>Bacteria</taxon>
        <taxon>Pseudomonadati</taxon>
        <taxon>Pseudomonadota</taxon>
        <taxon>Alphaproteobacteria</taxon>
        <taxon>Acetobacterales</taxon>
        <taxon>Acetobacteraceae</taxon>
        <taxon>Gluconacetobacter</taxon>
    </lineage>
</organism>
<dbReference type="SMART" id="SM00903">
    <property type="entry name" value="Flavin_Reduct"/>
    <property type="match status" value="1"/>
</dbReference>
<dbReference type="AlphaFoldDB" id="A0A7W4IH69"/>
<dbReference type="Gene3D" id="2.30.110.10">
    <property type="entry name" value="Electron Transport, Fmn-binding Protein, Chain A"/>
    <property type="match status" value="1"/>
</dbReference>
<dbReference type="RefSeq" id="WP_182999604.1">
    <property type="nucleotide sequence ID" value="NZ_JABEQJ010000056.1"/>
</dbReference>
<evidence type="ECO:0000313" key="3">
    <source>
        <dbReference type="EMBL" id="MBB2162790.1"/>
    </source>
</evidence>
<dbReference type="InterPro" id="IPR012349">
    <property type="entry name" value="Split_barrel_FMN-bd"/>
</dbReference>
<gene>
    <name evidence="3" type="ORF">HLH48_22085</name>
</gene>
<keyword evidence="1" id="KW-0560">Oxidoreductase</keyword>
<dbReference type="Pfam" id="PF01613">
    <property type="entry name" value="Flavin_Reduct"/>
    <property type="match status" value="1"/>
</dbReference>
<reference evidence="3 4" key="1">
    <citation type="submission" date="2020-04" db="EMBL/GenBank/DDBJ databases">
        <title>Description of novel Gluconacetobacter.</title>
        <authorList>
            <person name="Sombolestani A."/>
        </authorList>
    </citation>
    <scope>NUCLEOTIDE SEQUENCE [LARGE SCALE GENOMIC DNA]</scope>
    <source>
        <strain evidence="3 4">LMG 19747</strain>
    </source>
</reference>
<evidence type="ECO:0000259" key="2">
    <source>
        <dbReference type="SMART" id="SM00903"/>
    </source>
</evidence>
<dbReference type="InterPro" id="IPR002563">
    <property type="entry name" value="Flavin_Rdtase-like_dom"/>
</dbReference>
<sequence length="190" mass="20721">MPYYKGALSEGPGIPTHLQFSQESAEADGAAFREAMSHLPAAVSIVATDGPAGRYGITLSSIVSVSDAPPTISFYIARRAYVNQVIKQNRQVSVNLLNRNHTGLAGVFARPRRCETGDLFAPALWQLSAGLPPSLIDARATLSATVQRTIEIATHTLMICYVKQILFGRDELPSLYFKRQFTTIKHGEDT</sequence>
<dbReference type="EMBL" id="JABEQJ010000056">
    <property type="protein sequence ID" value="MBB2162790.1"/>
    <property type="molecule type" value="Genomic_DNA"/>
</dbReference>
<dbReference type="InterPro" id="IPR050268">
    <property type="entry name" value="NADH-dep_flavin_reductase"/>
</dbReference>
<name>A0A7W4IH69_9PROT</name>
<evidence type="ECO:0000313" key="4">
    <source>
        <dbReference type="Proteomes" id="UP000589085"/>
    </source>
</evidence>
<dbReference type="GO" id="GO:0042602">
    <property type="term" value="F:riboflavin reductase (NADPH) activity"/>
    <property type="evidence" value="ECO:0007669"/>
    <property type="project" value="TreeGrafter"/>
</dbReference>
<proteinExistence type="predicted"/>
<dbReference type="SUPFAM" id="SSF50475">
    <property type="entry name" value="FMN-binding split barrel"/>
    <property type="match status" value="1"/>
</dbReference>
<evidence type="ECO:0000256" key="1">
    <source>
        <dbReference type="ARBA" id="ARBA00023002"/>
    </source>
</evidence>
<dbReference type="PANTHER" id="PTHR30466">
    <property type="entry name" value="FLAVIN REDUCTASE"/>
    <property type="match status" value="1"/>
</dbReference>
<dbReference type="PANTHER" id="PTHR30466:SF1">
    <property type="entry name" value="FMN REDUCTASE (NADH) RUTF"/>
    <property type="match status" value="1"/>
</dbReference>